<dbReference type="Proteomes" id="UP000652074">
    <property type="component" value="Unassembled WGS sequence"/>
</dbReference>
<reference evidence="1 2" key="1">
    <citation type="submission" date="2019-12" db="EMBL/GenBank/DDBJ databases">
        <title>Comparative genomics gives insights into the taxonomy of the Azoarcus-Aromatoleum group and reveals separate origins of nif in the plant-associated Azoarcus and non-plant-associated Aromatoleum sub-groups.</title>
        <authorList>
            <person name="Lafos M."/>
            <person name="Maluk M."/>
            <person name="Batista M."/>
            <person name="Junghare M."/>
            <person name="Carmona M."/>
            <person name="Faoro H."/>
            <person name="Cruz L.M."/>
            <person name="Battistoni F."/>
            <person name="De Souza E."/>
            <person name="Pedrosa F."/>
            <person name="Chen W.-M."/>
            <person name="Poole P.S."/>
            <person name="Dixon R.A."/>
            <person name="James E.K."/>
        </authorList>
    </citation>
    <scope>NUCLEOTIDE SEQUENCE [LARGE SCALE GENOMIC DNA]</scope>
    <source>
        <strain evidence="1 2">ToN1</strain>
    </source>
</reference>
<name>A0ABX1MUW6_9RHOO</name>
<evidence type="ECO:0000313" key="1">
    <source>
        <dbReference type="EMBL" id="NMF91026.1"/>
    </source>
</evidence>
<dbReference type="EMBL" id="WTVR01000061">
    <property type="protein sequence ID" value="NMF91026.1"/>
    <property type="molecule type" value="Genomic_DNA"/>
</dbReference>
<organism evidence="1 2">
    <name type="scientific">Aromatoleum petrolei</name>
    <dbReference type="NCBI Taxonomy" id="76116"/>
    <lineage>
        <taxon>Bacteria</taxon>
        <taxon>Pseudomonadati</taxon>
        <taxon>Pseudomonadota</taxon>
        <taxon>Betaproteobacteria</taxon>
        <taxon>Rhodocyclales</taxon>
        <taxon>Rhodocyclaceae</taxon>
        <taxon>Aromatoleum</taxon>
    </lineage>
</organism>
<evidence type="ECO:0008006" key="3">
    <source>
        <dbReference type="Google" id="ProtNLM"/>
    </source>
</evidence>
<evidence type="ECO:0000313" key="2">
    <source>
        <dbReference type="Proteomes" id="UP000652074"/>
    </source>
</evidence>
<accession>A0ABX1MUW6</accession>
<sequence>MLALALAAAGSPAADLLHDAQARFRALESYRVTLRSLAADGQRQVIVYAYRKPGWIRMDFVEPHHGAVIIYDPATRRVHLWPFGKDHFPNLNLAPDNPLIRSAGGHSVDHSDVGALLAKLIELRAQGTMTDPIDAVIADRAGRHVEITGTSAAKVDGVHRYRIWFEQGSLFPLKVQSYDTALELIETVDMSDAELDPVFPEHFFTP</sequence>
<gene>
    <name evidence="1" type="ORF">GPA26_21415</name>
</gene>
<comment type="caution">
    <text evidence="1">The sequence shown here is derived from an EMBL/GenBank/DDBJ whole genome shotgun (WGS) entry which is preliminary data.</text>
</comment>
<protein>
    <recommendedName>
        <fullName evidence="3">DUF1571 domain-containing protein</fullName>
    </recommendedName>
</protein>
<proteinExistence type="predicted"/>
<dbReference type="Gene3D" id="2.50.20.10">
    <property type="entry name" value="Lipoprotein localisation LolA/LolB/LppX"/>
    <property type="match status" value="1"/>
</dbReference>
<dbReference type="RefSeq" id="WP_169208354.1">
    <property type="nucleotide sequence ID" value="NZ_CP059560.1"/>
</dbReference>
<keyword evidence="2" id="KW-1185">Reference proteome</keyword>